<dbReference type="PROSITE" id="PS50110">
    <property type="entry name" value="RESPONSE_REGULATORY"/>
    <property type="match status" value="1"/>
</dbReference>
<dbReference type="RefSeq" id="WP_025060543.1">
    <property type="nucleotide sequence ID" value="NZ_JAMC01000010.1"/>
</dbReference>
<keyword evidence="5" id="KW-0812">Transmembrane</keyword>
<evidence type="ECO:0000256" key="1">
    <source>
        <dbReference type="ARBA" id="ARBA00000085"/>
    </source>
</evidence>
<dbReference type="Gene3D" id="3.30.450.20">
    <property type="entry name" value="PAS domain"/>
    <property type="match status" value="1"/>
</dbReference>
<comment type="caution">
    <text evidence="9">The sequence shown here is derived from an EMBL/GenBank/DDBJ whole genome shotgun (WGS) entry which is preliminary data.</text>
</comment>
<feature type="transmembrane region" description="Helical" evidence="5">
    <location>
        <begin position="491"/>
        <end position="512"/>
    </location>
</feature>
<dbReference type="InterPro" id="IPR004358">
    <property type="entry name" value="Sig_transdc_His_kin-like_C"/>
</dbReference>
<evidence type="ECO:0000256" key="6">
    <source>
        <dbReference type="SAM" id="SignalP"/>
    </source>
</evidence>
<dbReference type="InterPro" id="IPR036097">
    <property type="entry name" value="HisK_dim/P_sf"/>
</dbReference>
<dbReference type="SMART" id="SM00387">
    <property type="entry name" value="HATPase_c"/>
    <property type="match status" value="1"/>
</dbReference>
<name>A0A073IE80_9RHOB</name>
<dbReference type="STRING" id="1300350.Z948_3262"/>
<dbReference type="SUPFAM" id="SSF47384">
    <property type="entry name" value="Homodimeric domain of signal transducing histidine kinase"/>
    <property type="match status" value="1"/>
</dbReference>
<dbReference type="InterPro" id="IPR036890">
    <property type="entry name" value="HATPase_C_sf"/>
</dbReference>
<dbReference type="InterPro" id="IPR011006">
    <property type="entry name" value="CheY-like_superfamily"/>
</dbReference>
<dbReference type="GO" id="GO:0000155">
    <property type="term" value="F:phosphorelay sensor kinase activity"/>
    <property type="evidence" value="ECO:0007669"/>
    <property type="project" value="InterPro"/>
</dbReference>
<gene>
    <name evidence="9" type="ORF">DSW25_04095</name>
</gene>
<feature type="domain" description="Histidine kinase" evidence="7">
    <location>
        <begin position="681"/>
        <end position="904"/>
    </location>
</feature>
<dbReference type="SUPFAM" id="SSF53850">
    <property type="entry name" value="Periplasmic binding protein-like II"/>
    <property type="match status" value="2"/>
</dbReference>
<sequence length="1050" mass="114465">MTLLFFGLFLAAASPTAAQSERPTLTVGWILSPPLWYRGEDGEKTGYFIDLARLIADELDHDLVIKDYRTAQEIIFAQNKGETDLVAGGTALTLFEAENLFSLPVGQAQSRIYTHASRANDFDRNTVSGKVIASVTRGWAPEVEQLWERNHEVTPPNTADALMGLMSGDFEAIVYPEETVVYWSHRSHLDHLIVPVGAPFNVRDRVVVLNKSKADLLAPINAIINRLENDGTLAALRKKHWIDVYEPEPETLTVAFPDIAASDRGAAGFAPTYMLDKNGNPSGYAIEFFKDIANRAGLKFEIKEVSSTLMLQGPTAAGVDIIPTLGISEKRRQIMDQTLPAGSLSISATIRRADIGKFATSSDLSGHPVGALRGGFAYMKALRDPAFSVLPYDSPDQLLSALMAGKIDAALMLKSHLPTLAKDRGVLANIHEIETPFIISSRAISLRFGLGQVRERINAELPLYLLSEEFTELREEYYGTPKFWTERRQQALSVGIIILMVLVLSLLLAFFASERARRREKSALILAEESGKKANDLSGRLQAVMDASRNGVVALSRDGNVAMTNPRARDLLGIEEPNTSPLEMSNHYFSETEETTPLEGRKAPFSRAMFNGNMDGELFQLHQPNVKKAKYVRLSSSSLPLDASSEIGTVVILDDVSEYERQRKETERSGRMSAVGQLTGGVAHDFNNLLAIIMGNLELIKEAGLTEIQEGMADAGLAATRRGADLTKSLLAFSRQSRLEVEVLDPNSVVLEAQNWMRRALPESINVETSLLAGVWPVQLDRSSLESALLNLIVNARDAMNGNGNLTIETANVRIDRAYVDSRNEELGPGRYVMLAVSDTGTGIHPKDLDHLFEPFFTTKGPGEGSGVGLSMVLGFVKQSGGTVQVYSELGVGTTFKLYFPSCDTQSQPIGKKPAEAAHGVSGDVRILLAEDDDAIRTVLETVLKGAGYFVVSAPSGDAALELFHSEPPFDILVTDIVMPGKIQGTGLAKAIRPLQPGIPIIFMSGYATEATVHGNGLMPEDIRLMKPVPKQELLSAISKLLETKANKPQ</sequence>
<dbReference type="PROSITE" id="PS50109">
    <property type="entry name" value="HIS_KIN"/>
    <property type="match status" value="1"/>
</dbReference>
<keyword evidence="9" id="KW-0418">Kinase</keyword>
<evidence type="ECO:0000256" key="4">
    <source>
        <dbReference type="PROSITE-ProRule" id="PRU00169"/>
    </source>
</evidence>
<dbReference type="InterPro" id="IPR003594">
    <property type="entry name" value="HATPase_dom"/>
</dbReference>
<dbReference type="Gene3D" id="3.30.565.10">
    <property type="entry name" value="Histidine kinase-like ATPase, C-terminal domain"/>
    <property type="match status" value="1"/>
</dbReference>
<dbReference type="EC" id="2.7.13.3" evidence="2"/>
<feature type="domain" description="Response regulatory" evidence="8">
    <location>
        <begin position="926"/>
        <end position="1042"/>
    </location>
</feature>
<dbReference type="SUPFAM" id="SSF52172">
    <property type="entry name" value="CheY-like"/>
    <property type="match status" value="1"/>
</dbReference>
<dbReference type="eggNOG" id="COG3852">
    <property type="taxonomic scope" value="Bacteria"/>
</dbReference>
<dbReference type="InterPro" id="IPR005467">
    <property type="entry name" value="His_kinase_dom"/>
</dbReference>
<feature type="chain" id="PRO_5001691464" description="histidine kinase" evidence="6">
    <location>
        <begin position="19"/>
        <end position="1050"/>
    </location>
</feature>
<dbReference type="InterPro" id="IPR003661">
    <property type="entry name" value="HisK_dim/P_dom"/>
</dbReference>
<evidence type="ECO:0000259" key="7">
    <source>
        <dbReference type="PROSITE" id="PS50109"/>
    </source>
</evidence>
<evidence type="ECO:0000313" key="9">
    <source>
        <dbReference type="EMBL" id="KEJ88004.1"/>
    </source>
</evidence>
<dbReference type="AlphaFoldDB" id="A0A073IE80"/>
<dbReference type="SMART" id="SM00388">
    <property type="entry name" value="HisKA"/>
    <property type="match status" value="1"/>
</dbReference>
<feature type="signal peptide" evidence="6">
    <location>
        <begin position="1"/>
        <end position="18"/>
    </location>
</feature>
<dbReference type="Pfam" id="PF00072">
    <property type="entry name" value="Response_reg"/>
    <property type="match status" value="1"/>
</dbReference>
<protein>
    <recommendedName>
        <fullName evidence="2">histidine kinase</fullName>
        <ecNumber evidence="2">2.7.13.3</ecNumber>
    </recommendedName>
</protein>
<evidence type="ECO:0000259" key="8">
    <source>
        <dbReference type="PROSITE" id="PS50110"/>
    </source>
</evidence>
<dbReference type="InterPro" id="IPR001789">
    <property type="entry name" value="Sig_transdc_resp-reg_receiver"/>
</dbReference>
<dbReference type="PRINTS" id="PR00344">
    <property type="entry name" value="BCTRLSENSOR"/>
</dbReference>
<dbReference type="InterPro" id="IPR001638">
    <property type="entry name" value="Solute-binding_3/MltF_N"/>
</dbReference>
<dbReference type="Pfam" id="PF02518">
    <property type="entry name" value="HATPase_c"/>
    <property type="match status" value="1"/>
</dbReference>
<dbReference type="Pfam" id="PF00512">
    <property type="entry name" value="HisKA"/>
    <property type="match status" value="1"/>
</dbReference>
<keyword evidence="3 4" id="KW-0597">Phosphoprotein</keyword>
<dbReference type="Gene3D" id="1.10.287.130">
    <property type="match status" value="1"/>
</dbReference>
<dbReference type="Gene3D" id="3.40.50.2300">
    <property type="match status" value="1"/>
</dbReference>
<keyword evidence="10" id="KW-1185">Reference proteome</keyword>
<keyword evidence="6" id="KW-0732">Signal</keyword>
<evidence type="ECO:0000256" key="2">
    <source>
        <dbReference type="ARBA" id="ARBA00012438"/>
    </source>
</evidence>
<dbReference type="SUPFAM" id="SSF55874">
    <property type="entry name" value="ATPase domain of HSP90 chaperone/DNA topoisomerase II/histidine kinase"/>
    <property type="match status" value="1"/>
</dbReference>
<dbReference type="Proteomes" id="UP000027734">
    <property type="component" value="Unassembled WGS sequence"/>
</dbReference>
<keyword evidence="5" id="KW-1133">Transmembrane helix</keyword>
<dbReference type="Pfam" id="PF00497">
    <property type="entry name" value="SBP_bac_3"/>
    <property type="match status" value="2"/>
</dbReference>
<keyword evidence="5" id="KW-0472">Membrane</keyword>
<dbReference type="OrthoDB" id="9796100at2"/>
<dbReference type="SMART" id="SM00062">
    <property type="entry name" value="PBPb"/>
    <property type="match status" value="2"/>
</dbReference>
<dbReference type="Gene3D" id="3.40.190.10">
    <property type="entry name" value="Periplasmic binding protein-like II"/>
    <property type="match status" value="4"/>
</dbReference>
<dbReference type="PANTHER" id="PTHR43065">
    <property type="entry name" value="SENSOR HISTIDINE KINASE"/>
    <property type="match status" value="1"/>
</dbReference>
<evidence type="ECO:0000313" key="10">
    <source>
        <dbReference type="Proteomes" id="UP000027734"/>
    </source>
</evidence>
<evidence type="ECO:0000256" key="5">
    <source>
        <dbReference type="SAM" id="Phobius"/>
    </source>
</evidence>
<dbReference type="CDD" id="cd00082">
    <property type="entry name" value="HisKA"/>
    <property type="match status" value="1"/>
</dbReference>
<dbReference type="PANTHER" id="PTHR43065:SF42">
    <property type="entry name" value="TWO-COMPONENT SENSOR PPRA"/>
    <property type="match status" value="1"/>
</dbReference>
<reference evidence="9 10" key="1">
    <citation type="submission" date="2014-01" db="EMBL/GenBank/DDBJ databases">
        <title>Sulfitobacter donghicola JCM 14565 Genome Sequencing.</title>
        <authorList>
            <person name="Lai Q."/>
            <person name="Hong Z."/>
        </authorList>
    </citation>
    <scope>NUCLEOTIDE SEQUENCE [LARGE SCALE GENOMIC DNA]</scope>
    <source>
        <strain evidence="9 10">JCM 14565</strain>
    </source>
</reference>
<accession>A0A073IE80</accession>
<keyword evidence="9" id="KW-0808">Transferase</keyword>
<feature type="modified residue" description="4-aspartylphosphate" evidence="4">
    <location>
        <position position="976"/>
    </location>
</feature>
<evidence type="ECO:0000256" key="3">
    <source>
        <dbReference type="ARBA" id="ARBA00022553"/>
    </source>
</evidence>
<comment type="catalytic activity">
    <reaction evidence="1">
        <text>ATP + protein L-histidine = ADP + protein N-phospho-L-histidine.</text>
        <dbReference type="EC" id="2.7.13.3"/>
    </reaction>
</comment>
<proteinExistence type="predicted"/>
<organism evidence="9 10">
    <name type="scientific">Sulfitobacter donghicola DSW-25 = KCTC 12864 = JCM 14565</name>
    <dbReference type="NCBI Taxonomy" id="1300350"/>
    <lineage>
        <taxon>Bacteria</taxon>
        <taxon>Pseudomonadati</taxon>
        <taxon>Pseudomonadota</taxon>
        <taxon>Alphaproteobacteria</taxon>
        <taxon>Rhodobacterales</taxon>
        <taxon>Roseobacteraceae</taxon>
        <taxon>Sulfitobacter</taxon>
    </lineage>
</organism>
<dbReference type="EMBL" id="JAMC01000010">
    <property type="protein sequence ID" value="KEJ88004.1"/>
    <property type="molecule type" value="Genomic_DNA"/>
</dbReference>
<dbReference type="SMART" id="SM00448">
    <property type="entry name" value="REC"/>
    <property type="match status" value="1"/>
</dbReference>